<feature type="region of interest" description="Disordered" evidence="1">
    <location>
        <begin position="150"/>
        <end position="179"/>
    </location>
</feature>
<evidence type="ECO:0000256" key="1">
    <source>
        <dbReference type="SAM" id="MobiDB-lite"/>
    </source>
</evidence>
<reference evidence="2" key="1">
    <citation type="submission" date="2021-03" db="EMBL/GenBank/DDBJ databases">
        <title>Evolutionary innovations through gain and loss of genes in the ectomycorrhizal Boletales.</title>
        <authorList>
            <person name="Wu G."/>
            <person name="Miyauchi S."/>
            <person name="Morin E."/>
            <person name="Yang Z.-L."/>
            <person name="Xu J."/>
            <person name="Martin F.M."/>
        </authorList>
    </citation>
    <scope>NUCLEOTIDE SEQUENCE</scope>
    <source>
        <strain evidence="2">BR01</strain>
    </source>
</reference>
<name>A0A8I2YMB5_9AGAM</name>
<evidence type="ECO:0000313" key="3">
    <source>
        <dbReference type="Proteomes" id="UP000683000"/>
    </source>
</evidence>
<accession>A0A8I2YMB5</accession>
<dbReference type="OrthoDB" id="3232986at2759"/>
<gene>
    <name evidence="2" type="ORF">JVT61DRAFT_3410</name>
</gene>
<proteinExistence type="predicted"/>
<keyword evidence="3" id="KW-1185">Reference proteome</keyword>
<protein>
    <submittedName>
        <fullName evidence="2">Uncharacterized protein</fullName>
    </submittedName>
</protein>
<comment type="caution">
    <text evidence="2">The sequence shown here is derived from an EMBL/GenBank/DDBJ whole genome shotgun (WGS) entry which is preliminary data.</text>
</comment>
<sequence>MVPPGPQWKYRVVSSDHQTKDPVHFYYRDPLECVKLLFNNPFFADKMEYTPYKLYTSIERDARVYTEWMSSDGAWELQKKIPVSATLCGVILSSDKTHITNICGGRVGYPLLISLVNIKMDARNKAAAHGFLLLALLPIVEYHPQATQASNGERSHYARSSGGSPLLLHPDSLLYPRQS</sequence>
<dbReference type="Proteomes" id="UP000683000">
    <property type="component" value="Unassembled WGS sequence"/>
</dbReference>
<dbReference type="EMBL" id="JAGFBS010000015">
    <property type="protein sequence ID" value="KAG6375199.1"/>
    <property type="molecule type" value="Genomic_DNA"/>
</dbReference>
<dbReference type="Pfam" id="PF18759">
    <property type="entry name" value="Plavaka"/>
    <property type="match status" value="1"/>
</dbReference>
<dbReference type="InterPro" id="IPR041078">
    <property type="entry name" value="Plavaka"/>
</dbReference>
<dbReference type="AlphaFoldDB" id="A0A8I2YMB5"/>
<organism evidence="2 3">
    <name type="scientific">Boletus reticuloceps</name>
    <dbReference type="NCBI Taxonomy" id="495285"/>
    <lineage>
        <taxon>Eukaryota</taxon>
        <taxon>Fungi</taxon>
        <taxon>Dikarya</taxon>
        <taxon>Basidiomycota</taxon>
        <taxon>Agaricomycotina</taxon>
        <taxon>Agaricomycetes</taxon>
        <taxon>Agaricomycetidae</taxon>
        <taxon>Boletales</taxon>
        <taxon>Boletineae</taxon>
        <taxon>Boletaceae</taxon>
        <taxon>Boletoideae</taxon>
        <taxon>Boletus</taxon>
    </lineage>
</organism>
<evidence type="ECO:0000313" key="2">
    <source>
        <dbReference type="EMBL" id="KAG6375199.1"/>
    </source>
</evidence>